<evidence type="ECO:0000256" key="2">
    <source>
        <dbReference type="SAM" id="MobiDB-lite"/>
    </source>
</evidence>
<keyword evidence="1" id="KW-0175">Coiled coil</keyword>
<sequence>MSLIQSNPSSPRRHDLHANVQTQSGRRGTGTGGVLGATSPNKINSETLPFHSVKLKPVLSPLKPKRPAPSQQPSPTPIGKNSSPVKPITNTNNNTGTTSVNVKTTTTTTTAKQDQRHVNSSPDKNALQFQQRRDTLVSQYNAKQEQIKHYQQKLSHKQLQLLEIESQLQQLNASHLLQTSSRNHSKTQLDIYKQASIETERQLAAARNSNSPLKMIDLNKTPSPLKNLTPLKHALLSQTSFITSAIDECRTTMGTMGKKASMMFNNGSSDGVTDDRNVFMKPQFNSDKFESLTRQTSQFFDNLLSVRDKRVTNTFEEEEQGTKHTHDSFDIDNLETDLVYEQVDIDDYDSSFD</sequence>
<comment type="caution">
    <text evidence="3">The sequence shown here is derived from an EMBL/GenBank/DDBJ whole genome shotgun (WGS) entry which is preliminary data.</text>
</comment>
<protein>
    <submittedName>
        <fullName evidence="3">Uncharacterized protein</fullName>
    </submittedName>
</protein>
<evidence type="ECO:0000313" key="3">
    <source>
        <dbReference type="EMBL" id="KAI5948628.1"/>
    </source>
</evidence>
<dbReference type="RefSeq" id="XP_051606138.1">
    <property type="nucleotide sequence ID" value="XM_051754983.1"/>
</dbReference>
<dbReference type="Proteomes" id="UP001204833">
    <property type="component" value="Unassembled WGS sequence"/>
</dbReference>
<dbReference type="GeneID" id="76153417"/>
<dbReference type="EMBL" id="JAIHNG010000179">
    <property type="protein sequence ID" value="KAI5948628.1"/>
    <property type="molecule type" value="Genomic_DNA"/>
</dbReference>
<feature type="compositionally biased region" description="Polar residues" evidence="2">
    <location>
        <begin position="1"/>
        <end position="10"/>
    </location>
</feature>
<evidence type="ECO:0000313" key="4">
    <source>
        <dbReference type="Proteomes" id="UP001204833"/>
    </source>
</evidence>
<dbReference type="AlphaFoldDB" id="A0AAD5FW76"/>
<gene>
    <name evidence="3" type="ORF">KGF57_005373</name>
</gene>
<feature type="coiled-coil region" evidence="1">
    <location>
        <begin position="133"/>
        <end position="174"/>
    </location>
</feature>
<feature type="region of interest" description="Disordered" evidence="2">
    <location>
        <begin position="1"/>
        <end position="128"/>
    </location>
</feature>
<feature type="compositionally biased region" description="Low complexity" evidence="2">
    <location>
        <begin position="89"/>
        <end position="110"/>
    </location>
</feature>
<feature type="compositionally biased region" description="Polar residues" evidence="2">
    <location>
        <begin position="38"/>
        <end position="47"/>
    </location>
</feature>
<accession>A0AAD5FW76</accession>
<feature type="compositionally biased region" description="Polar residues" evidence="2">
    <location>
        <begin position="118"/>
        <end position="128"/>
    </location>
</feature>
<reference evidence="3 4" key="1">
    <citation type="journal article" date="2022" name="DNA Res.">
        <title>Genome analysis of five recently described species of the CUG-Ser clade uncovers Candida theae as a new hybrid lineage with pathogenic potential in the Candida parapsilosis species complex.</title>
        <authorList>
            <person name="Mixao V."/>
            <person name="Del Olmo V."/>
            <person name="Hegedusova E."/>
            <person name="Saus E."/>
            <person name="Pryszcz L."/>
            <person name="Cillingova A."/>
            <person name="Nosek J."/>
            <person name="Gabaldon T."/>
        </authorList>
    </citation>
    <scope>NUCLEOTIDE SEQUENCE [LARGE SCALE GENOMIC DNA]</scope>
    <source>
        <strain evidence="3 4">CBS 12239</strain>
    </source>
</reference>
<organism evidence="3 4">
    <name type="scientific">Candida theae</name>
    <dbReference type="NCBI Taxonomy" id="1198502"/>
    <lineage>
        <taxon>Eukaryota</taxon>
        <taxon>Fungi</taxon>
        <taxon>Dikarya</taxon>
        <taxon>Ascomycota</taxon>
        <taxon>Saccharomycotina</taxon>
        <taxon>Pichiomycetes</taxon>
        <taxon>Debaryomycetaceae</taxon>
        <taxon>Candida/Lodderomyces clade</taxon>
        <taxon>Candida</taxon>
    </lineage>
</organism>
<evidence type="ECO:0000256" key="1">
    <source>
        <dbReference type="SAM" id="Coils"/>
    </source>
</evidence>
<proteinExistence type="predicted"/>
<keyword evidence="4" id="KW-1185">Reference proteome</keyword>
<name>A0AAD5FW76_9ASCO</name>